<feature type="region of interest" description="Disordered" evidence="2">
    <location>
        <begin position="797"/>
        <end position="819"/>
    </location>
</feature>
<keyword evidence="3" id="KW-0472">Membrane</keyword>
<name>A0AA36DLW6_CYLNA</name>
<feature type="compositionally biased region" description="Polar residues" evidence="2">
    <location>
        <begin position="502"/>
        <end position="512"/>
    </location>
</feature>
<feature type="compositionally biased region" description="Basic residues" evidence="2">
    <location>
        <begin position="516"/>
        <end position="528"/>
    </location>
</feature>
<organism evidence="4 5">
    <name type="scientific">Cylicocyclus nassatus</name>
    <name type="common">Nematode worm</name>
    <dbReference type="NCBI Taxonomy" id="53992"/>
    <lineage>
        <taxon>Eukaryota</taxon>
        <taxon>Metazoa</taxon>
        <taxon>Ecdysozoa</taxon>
        <taxon>Nematoda</taxon>
        <taxon>Chromadorea</taxon>
        <taxon>Rhabditida</taxon>
        <taxon>Rhabditina</taxon>
        <taxon>Rhabditomorpha</taxon>
        <taxon>Strongyloidea</taxon>
        <taxon>Strongylidae</taxon>
        <taxon>Cylicocyclus</taxon>
    </lineage>
</organism>
<evidence type="ECO:0000256" key="1">
    <source>
        <dbReference type="ARBA" id="ARBA00022737"/>
    </source>
</evidence>
<keyword evidence="5" id="KW-1185">Reference proteome</keyword>
<accession>A0AA36DLW6</accession>
<dbReference type="Gene3D" id="1.20.5.320">
    <property type="entry name" value="6-Phosphogluconate Dehydrogenase, domain 3"/>
    <property type="match status" value="1"/>
</dbReference>
<feature type="compositionally biased region" description="Basic and acidic residues" evidence="2">
    <location>
        <begin position="76"/>
        <end position="87"/>
    </location>
</feature>
<evidence type="ECO:0000256" key="2">
    <source>
        <dbReference type="SAM" id="MobiDB-lite"/>
    </source>
</evidence>
<comment type="caution">
    <text evidence="4">The sequence shown here is derived from an EMBL/GenBank/DDBJ whole genome shotgun (WGS) entry which is preliminary data.</text>
</comment>
<dbReference type="AlphaFoldDB" id="A0AA36DLW6"/>
<feature type="region of interest" description="Disordered" evidence="2">
    <location>
        <begin position="261"/>
        <end position="285"/>
    </location>
</feature>
<feature type="region of interest" description="Disordered" evidence="2">
    <location>
        <begin position="71"/>
        <end position="96"/>
    </location>
</feature>
<feature type="region of interest" description="Disordered" evidence="2">
    <location>
        <begin position="832"/>
        <end position="867"/>
    </location>
</feature>
<sequence>MPEAEDEIGAKAVGSITVAISVGLIVLICNTIFIPVVWYEVSSTWEQLDRELQTVKVIRTAIKDTLDQIPVQSTRRSRESIRKRLDDETSASSGKRRRTIVRRRWIHRRKVGKGAAAFGTRNVDKGEIIEIYTGSKMQCKCMSTNTCPRGLPGPAGAKGEDGTPGEPGNVGIKGVDAMDIMVHMVHSGCFVCPAGPTGPKGEVGQVGLPGPIGPPGMPGIPGRNGAPGSPGDIGLPGMPGARGKPSGVGIPGPDAVVTMGTQGPKGLTGPEGPPGERGDAGKDNFEEGQPGIAGVRGERGLPGIEGNAGERGMQGLPGKPGHKRCSCKQVLLGKEIAKADLSQQRPPSPQMNDNQEEKHLEGSISQSEAVKVQEGSVPHKKDIGSAALDSKEDVSLKSAIPLAAEKAFTHLNDEAPTTSEVSSQNARRPPTPHTAPRTNIESQLLEQNTGKNDSNTESASQKLEYFNSKYFTIHGNSLGYRRLPKTSSRHRHSNKSRFTVHPVSTNARTRQQLPLARKRKIYRERAKKAKEEQPSETATASGSKITNKLQVSRNQATTGGFLSAEISSEKKFDDLNVVPTGAHHRSAPPSQMHSAAAYGSTQAKQLLPLPFDESIGDRKNDFEIPPQPAVNGAGNNGNLKSSNPANTEETVEHFQTSKKGRSSTKMMTVAPQTRRKHRKHARKSNKKLRKIDIPIVPFAAERTADEEEPMNTHNFIWGKTSDSVNSRNPVSKIYMPGADAHPSKAFEAAEVDGDTSNGEFSLNMYTVFVDPVTHAPSGHARVTTSDVLSTPKLRVVEGTSSRHGQLPDSGTNSNSDSDLVGTDARLMRISTGDSLRRSPKNALRPEMPVIDGGEGRNGRNALDSSPSILRHMQRQRKLLQDMRRTSELKKWRQSLETSRTRLWPL</sequence>
<feature type="compositionally biased region" description="Polar residues" evidence="2">
    <location>
        <begin position="341"/>
        <end position="353"/>
    </location>
</feature>
<keyword evidence="1" id="KW-0677">Repeat</keyword>
<feature type="compositionally biased region" description="Polar residues" evidence="2">
    <location>
        <begin position="415"/>
        <end position="425"/>
    </location>
</feature>
<reference evidence="4" key="1">
    <citation type="submission" date="2023-07" db="EMBL/GenBank/DDBJ databases">
        <authorList>
            <consortium name="CYATHOMIX"/>
        </authorList>
    </citation>
    <scope>NUCLEOTIDE SEQUENCE</scope>
    <source>
        <strain evidence="4">N/A</strain>
    </source>
</reference>
<feature type="compositionally biased region" description="Basic and acidic residues" evidence="2">
    <location>
        <begin position="377"/>
        <end position="393"/>
    </location>
</feature>
<protein>
    <submittedName>
        <fullName evidence="4">Uncharacterized protein</fullName>
    </submittedName>
</protein>
<feature type="compositionally biased region" description="Polar residues" evidence="2">
    <location>
        <begin position="798"/>
        <end position="817"/>
    </location>
</feature>
<dbReference type="InterPro" id="IPR008160">
    <property type="entry name" value="Collagen"/>
</dbReference>
<feature type="region of interest" description="Disordered" evidence="2">
    <location>
        <begin position="408"/>
        <end position="460"/>
    </location>
</feature>
<feature type="compositionally biased region" description="Basic residues" evidence="2">
    <location>
        <begin position="482"/>
        <end position="495"/>
    </location>
</feature>
<dbReference type="EMBL" id="CATQJL010000001">
    <property type="protein sequence ID" value="CAJ0590111.1"/>
    <property type="molecule type" value="Genomic_DNA"/>
</dbReference>
<evidence type="ECO:0000256" key="3">
    <source>
        <dbReference type="SAM" id="Phobius"/>
    </source>
</evidence>
<evidence type="ECO:0000313" key="4">
    <source>
        <dbReference type="EMBL" id="CAJ0590111.1"/>
    </source>
</evidence>
<feature type="compositionally biased region" description="Polar residues" evidence="2">
    <location>
        <begin position="535"/>
        <end position="551"/>
    </location>
</feature>
<feature type="region of interest" description="Disordered" evidence="2">
    <location>
        <begin position="627"/>
        <end position="686"/>
    </location>
</feature>
<feature type="region of interest" description="Disordered" evidence="2">
    <location>
        <begin position="339"/>
        <end position="393"/>
    </location>
</feature>
<dbReference type="Pfam" id="PF01391">
    <property type="entry name" value="Collagen"/>
    <property type="match status" value="1"/>
</dbReference>
<dbReference type="Proteomes" id="UP001176961">
    <property type="component" value="Unassembled WGS sequence"/>
</dbReference>
<feature type="region of interest" description="Disordered" evidence="2">
    <location>
        <begin position="481"/>
        <end position="551"/>
    </location>
</feature>
<feature type="compositionally biased region" description="Basic and acidic residues" evidence="2">
    <location>
        <begin position="274"/>
        <end position="285"/>
    </location>
</feature>
<evidence type="ECO:0000313" key="5">
    <source>
        <dbReference type="Proteomes" id="UP001176961"/>
    </source>
</evidence>
<feature type="compositionally biased region" description="Polar residues" evidence="2">
    <location>
        <begin position="439"/>
        <end position="460"/>
    </location>
</feature>
<gene>
    <name evidence="4" type="ORF">CYNAS_LOCUS2094</name>
</gene>
<feature type="compositionally biased region" description="Basic residues" evidence="2">
    <location>
        <begin position="673"/>
        <end position="686"/>
    </location>
</feature>
<dbReference type="PANTHER" id="PTHR24637:SF421">
    <property type="entry name" value="CUTICLE COLLAGEN DPY-2"/>
    <property type="match status" value="1"/>
</dbReference>
<feature type="transmembrane region" description="Helical" evidence="3">
    <location>
        <begin position="12"/>
        <end position="38"/>
    </location>
</feature>
<proteinExistence type="predicted"/>
<keyword evidence="3" id="KW-1133">Transmembrane helix</keyword>
<dbReference type="PANTHER" id="PTHR24637">
    <property type="entry name" value="COLLAGEN"/>
    <property type="match status" value="1"/>
</dbReference>
<keyword evidence="3" id="KW-0812">Transmembrane</keyword>
<feature type="compositionally biased region" description="Polar residues" evidence="2">
    <location>
        <begin position="636"/>
        <end position="648"/>
    </location>
</feature>